<dbReference type="Pfam" id="PF00249">
    <property type="entry name" value="Myb_DNA-binding"/>
    <property type="match status" value="1"/>
</dbReference>
<dbReference type="STRING" id="56857.A0A200R6X3"/>
<feature type="region of interest" description="Disordered" evidence="4">
    <location>
        <begin position="78"/>
        <end position="120"/>
    </location>
</feature>
<evidence type="ECO:0000256" key="4">
    <source>
        <dbReference type="SAM" id="MobiDB-lite"/>
    </source>
</evidence>
<dbReference type="PROSITE" id="PS50903">
    <property type="entry name" value="RUBREDOXIN_LIKE"/>
    <property type="match status" value="1"/>
</dbReference>
<evidence type="ECO:0000259" key="6">
    <source>
        <dbReference type="PROSITE" id="PS50106"/>
    </source>
</evidence>
<dbReference type="InterPro" id="IPR036034">
    <property type="entry name" value="PDZ_sf"/>
</dbReference>
<keyword evidence="3" id="KW-0539">Nucleus</keyword>
<dbReference type="InterPro" id="IPR046955">
    <property type="entry name" value="PHR1-like"/>
</dbReference>
<dbReference type="NCBIfam" id="TIGR01557">
    <property type="entry name" value="myb_SHAQKYF"/>
    <property type="match status" value="1"/>
</dbReference>
<evidence type="ECO:0000313" key="10">
    <source>
        <dbReference type="Proteomes" id="UP000195402"/>
    </source>
</evidence>
<dbReference type="PANTHER" id="PTHR31499:SF23">
    <property type="entry name" value="MYB FAMILY TRANSCRIPTION FACTOR PHL11"/>
    <property type="match status" value="1"/>
</dbReference>
<keyword evidence="1" id="KW-0805">Transcription regulation</keyword>
<dbReference type="FunFam" id="1.10.10.60:FF:000002">
    <property type="entry name" value="Myb family transcription factor"/>
    <property type="match status" value="1"/>
</dbReference>
<feature type="domain" description="PDZ" evidence="6">
    <location>
        <begin position="452"/>
        <end position="498"/>
    </location>
</feature>
<dbReference type="PANTHER" id="PTHR31499">
    <property type="entry name" value="MYB FAMILY TRANSCRIPTION FACTOR PHL11"/>
    <property type="match status" value="1"/>
</dbReference>
<dbReference type="InterPro" id="IPR009057">
    <property type="entry name" value="Homeodomain-like_sf"/>
</dbReference>
<dbReference type="Gene3D" id="1.10.10.60">
    <property type="entry name" value="Homeodomain-like"/>
    <property type="match status" value="1"/>
</dbReference>
<dbReference type="GO" id="GO:0003700">
    <property type="term" value="F:DNA-binding transcription factor activity"/>
    <property type="evidence" value="ECO:0007669"/>
    <property type="project" value="InterPro"/>
</dbReference>
<proteinExistence type="predicted"/>
<dbReference type="InterPro" id="IPR024934">
    <property type="entry name" value="Rubredoxin-like_dom"/>
</dbReference>
<feature type="compositionally biased region" description="Polar residues" evidence="4">
    <location>
        <begin position="108"/>
        <end position="119"/>
    </location>
</feature>
<dbReference type="EMBL" id="MVGT01000436">
    <property type="protein sequence ID" value="OVA18469.1"/>
    <property type="molecule type" value="Genomic_DNA"/>
</dbReference>
<sequence>MERTCGSYPYETTGVVLSRDPKPRLRWTPDLHDRFVDAVTRLGGPDKATPKSVLRLMGLKGLTLYHLKSHLQKYRLGKQGHRKEANLVDQSRDSAVSGNSDGHGHMHSPSTSTCASRGNNEGEIPFAEALRYQIEVQRRLHEQLEVQKRLQMRIEAQGKYLQAILDKAQKSLSSDMNSTGNLEDTRAQLTNFNLALSGLMENMAAQASQQEMEDVSVTGKNTLLLHDNEKRTHHSSAFQLYREGEEEKKDVKIKVEGGSLHFDLNVNGNYEFLGAKGRSKYILAKVLLKLNLHFYDYNEVNMGSRLRTVGMPTTGPANKILEGAYKMTHIRVGLCWAYQQLNNVAQQRARASKISKIRKQIKMSSAAASSTSSISSLSNKIHSCKSTSTTPLITSLHQPSSQNQKTSFQGLTLQEAKRGISNSFISKRNSSSSFGFISKRRGLEINARTAAAKNIEVEVDKPLGLTLGQKQGGGVVITAVDNGGNAAKAGLKAGDQVLYTSSFFGDELWPADKLGFTKTAINAKPDSVYFVVSRGGADVDVKRLPKRPAPPRFGRKLTEAQKARATHICLDCGFIYTLSKPFEEQPDTYGCPQCQAPKKRFAKYDVNTGKAIGGGLPPIGVIVGLVAGIAGVGALLVYGLQ</sequence>
<evidence type="ECO:0000259" key="7">
    <source>
        <dbReference type="PROSITE" id="PS50903"/>
    </source>
</evidence>
<comment type="caution">
    <text evidence="9">The sequence shown here is derived from an EMBL/GenBank/DDBJ whole genome shotgun (WGS) entry which is preliminary data.</text>
</comment>
<keyword evidence="10" id="KW-1185">Reference proteome</keyword>
<dbReference type="InterPro" id="IPR025756">
    <property type="entry name" value="Myb_CC_LHEQLE"/>
</dbReference>
<dbReference type="GO" id="GO:0005506">
    <property type="term" value="F:iron ion binding"/>
    <property type="evidence" value="ECO:0007669"/>
    <property type="project" value="InterPro"/>
</dbReference>
<protein>
    <submittedName>
        <fullName evidence="9">SANT/Myb domain</fullName>
    </submittedName>
</protein>
<dbReference type="SUPFAM" id="SSF57802">
    <property type="entry name" value="Rubredoxin-like"/>
    <property type="match status" value="1"/>
</dbReference>
<name>A0A200R6X3_MACCD</name>
<evidence type="ECO:0000259" key="8">
    <source>
        <dbReference type="PROSITE" id="PS51294"/>
    </source>
</evidence>
<evidence type="ECO:0000256" key="5">
    <source>
        <dbReference type="SAM" id="Phobius"/>
    </source>
</evidence>
<dbReference type="GO" id="GO:0003677">
    <property type="term" value="F:DNA binding"/>
    <property type="evidence" value="ECO:0007669"/>
    <property type="project" value="InterPro"/>
</dbReference>
<dbReference type="AlphaFoldDB" id="A0A200R6X3"/>
<dbReference type="InterPro" id="IPR001005">
    <property type="entry name" value="SANT/Myb"/>
</dbReference>
<dbReference type="Gene3D" id="2.20.28.10">
    <property type="match status" value="1"/>
</dbReference>
<accession>A0A200R6X3</accession>
<dbReference type="SUPFAM" id="SSF46689">
    <property type="entry name" value="Homeodomain-like"/>
    <property type="match status" value="1"/>
</dbReference>
<dbReference type="InterPro" id="IPR001478">
    <property type="entry name" value="PDZ"/>
</dbReference>
<gene>
    <name evidence="9" type="ORF">BVC80_1833g149</name>
</gene>
<evidence type="ECO:0000313" key="9">
    <source>
        <dbReference type="EMBL" id="OVA18469.1"/>
    </source>
</evidence>
<dbReference type="InterPro" id="IPR006447">
    <property type="entry name" value="Myb_dom_plants"/>
</dbReference>
<evidence type="ECO:0000256" key="2">
    <source>
        <dbReference type="ARBA" id="ARBA00023163"/>
    </source>
</evidence>
<dbReference type="SUPFAM" id="SSF50156">
    <property type="entry name" value="PDZ domain-like"/>
    <property type="match status" value="1"/>
</dbReference>
<feature type="transmembrane region" description="Helical" evidence="5">
    <location>
        <begin position="619"/>
        <end position="640"/>
    </location>
</feature>
<dbReference type="CDD" id="cd00136">
    <property type="entry name" value="PDZ_canonical"/>
    <property type="match status" value="1"/>
</dbReference>
<dbReference type="InParanoid" id="A0A200R6X3"/>
<feature type="domain" description="Rubredoxin-like" evidence="7">
    <location>
        <begin position="564"/>
        <end position="604"/>
    </location>
</feature>
<dbReference type="Proteomes" id="UP000195402">
    <property type="component" value="Unassembled WGS sequence"/>
</dbReference>
<evidence type="ECO:0000256" key="1">
    <source>
        <dbReference type="ARBA" id="ARBA00023015"/>
    </source>
</evidence>
<reference evidence="9 10" key="1">
    <citation type="journal article" date="2017" name="Mol. Plant">
        <title>The Genome of Medicinal Plant Macleaya cordata Provides New Insights into Benzylisoquinoline Alkaloids Metabolism.</title>
        <authorList>
            <person name="Liu X."/>
            <person name="Liu Y."/>
            <person name="Huang P."/>
            <person name="Ma Y."/>
            <person name="Qing Z."/>
            <person name="Tang Q."/>
            <person name="Cao H."/>
            <person name="Cheng P."/>
            <person name="Zheng Y."/>
            <person name="Yuan Z."/>
            <person name="Zhou Y."/>
            <person name="Liu J."/>
            <person name="Tang Z."/>
            <person name="Zhuo Y."/>
            <person name="Zhang Y."/>
            <person name="Yu L."/>
            <person name="Huang J."/>
            <person name="Yang P."/>
            <person name="Peng Q."/>
            <person name="Zhang J."/>
            <person name="Jiang W."/>
            <person name="Zhang Z."/>
            <person name="Lin K."/>
            <person name="Ro D.K."/>
            <person name="Chen X."/>
            <person name="Xiong X."/>
            <person name="Shang Y."/>
            <person name="Huang S."/>
            <person name="Zeng J."/>
        </authorList>
    </citation>
    <scope>NUCLEOTIDE SEQUENCE [LARGE SCALE GENOMIC DNA]</scope>
    <source>
        <strain evidence="10">cv. BLH2017</strain>
        <tissue evidence="9">Root</tissue>
    </source>
</reference>
<dbReference type="Pfam" id="PF14379">
    <property type="entry name" value="Myb_CC_LHEQLE"/>
    <property type="match status" value="1"/>
</dbReference>
<keyword evidence="5" id="KW-0812">Transmembrane</keyword>
<organism evidence="9 10">
    <name type="scientific">Macleaya cordata</name>
    <name type="common">Five-seeded plume-poppy</name>
    <name type="synonym">Bocconia cordata</name>
    <dbReference type="NCBI Taxonomy" id="56857"/>
    <lineage>
        <taxon>Eukaryota</taxon>
        <taxon>Viridiplantae</taxon>
        <taxon>Streptophyta</taxon>
        <taxon>Embryophyta</taxon>
        <taxon>Tracheophyta</taxon>
        <taxon>Spermatophyta</taxon>
        <taxon>Magnoliopsida</taxon>
        <taxon>Ranunculales</taxon>
        <taxon>Papaveraceae</taxon>
        <taxon>Papaveroideae</taxon>
        <taxon>Macleaya</taxon>
    </lineage>
</organism>
<keyword evidence="5" id="KW-0472">Membrane</keyword>
<dbReference type="PROSITE" id="PS51294">
    <property type="entry name" value="HTH_MYB"/>
    <property type="match status" value="1"/>
</dbReference>
<dbReference type="InterPro" id="IPR017930">
    <property type="entry name" value="Myb_dom"/>
</dbReference>
<evidence type="ECO:0000256" key="3">
    <source>
        <dbReference type="ARBA" id="ARBA00023242"/>
    </source>
</evidence>
<feature type="compositionally biased region" description="Basic and acidic residues" evidence="4">
    <location>
        <begin position="82"/>
        <end position="92"/>
    </location>
</feature>
<dbReference type="Gene3D" id="2.30.42.10">
    <property type="match status" value="1"/>
</dbReference>
<feature type="region of interest" description="Disordered" evidence="4">
    <location>
        <begin position="390"/>
        <end position="409"/>
    </location>
</feature>
<feature type="domain" description="HTH myb-type" evidence="8">
    <location>
        <begin position="19"/>
        <end position="79"/>
    </location>
</feature>
<keyword evidence="5" id="KW-1133">Transmembrane helix</keyword>
<dbReference type="PROSITE" id="PS50106">
    <property type="entry name" value="PDZ"/>
    <property type="match status" value="1"/>
</dbReference>
<dbReference type="OrthoDB" id="551907at2759"/>
<keyword evidence="2" id="KW-0804">Transcription</keyword>